<dbReference type="FunFam" id="1.20.120.1750:FF:000020">
    <property type="entry name" value="ATP-dependent RNA helicase DEAH12 chloroplastic"/>
    <property type="match status" value="1"/>
</dbReference>
<keyword evidence="4" id="KW-0677">Repeat</keyword>
<dbReference type="PROSITE" id="PS00518">
    <property type="entry name" value="ZF_RING_1"/>
    <property type="match status" value="1"/>
</dbReference>
<evidence type="ECO:0000256" key="2">
    <source>
        <dbReference type="ARBA" id="ARBA00022679"/>
    </source>
</evidence>
<dbReference type="GO" id="GO:0003723">
    <property type="term" value="F:RNA binding"/>
    <property type="evidence" value="ECO:0007669"/>
    <property type="project" value="TreeGrafter"/>
</dbReference>
<evidence type="ECO:0000313" key="18">
    <source>
        <dbReference type="Proteomes" id="UP000825935"/>
    </source>
</evidence>
<dbReference type="InterPro" id="IPR017907">
    <property type="entry name" value="Znf_RING_CS"/>
</dbReference>
<dbReference type="CDD" id="cd00590">
    <property type="entry name" value="RRM_SF"/>
    <property type="match status" value="1"/>
</dbReference>
<dbReference type="PROSITE" id="PS51194">
    <property type="entry name" value="HELICASE_CTER"/>
    <property type="match status" value="1"/>
</dbReference>
<dbReference type="InterPro" id="IPR056245">
    <property type="entry name" value="KH_DEAH11/12"/>
</dbReference>
<dbReference type="PANTHER" id="PTHR18934:SF81">
    <property type="entry name" value="ATP-DEPENDENT RNA HELICASE DEAH11, CHLOROPLASTIC-RELATED"/>
    <property type="match status" value="1"/>
</dbReference>
<dbReference type="Gene3D" id="3.30.40.10">
    <property type="entry name" value="Zinc/RING finger domain, C3HC4 (zinc finger)"/>
    <property type="match status" value="1"/>
</dbReference>
<keyword evidence="8" id="KW-0347">Helicase</keyword>
<dbReference type="Pfam" id="PF24637">
    <property type="entry name" value="RRM_DEAH11"/>
    <property type="match status" value="1"/>
</dbReference>
<keyword evidence="7" id="KW-0833">Ubl conjugation pathway</keyword>
<dbReference type="SUPFAM" id="SSF57850">
    <property type="entry name" value="RING/U-box"/>
    <property type="match status" value="3"/>
</dbReference>
<dbReference type="CDD" id="cd18791">
    <property type="entry name" value="SF2_C_RHA"/>
    <property type="match status" value="1"/>
</dbReference>
<name>A0A8T2QPE6_CERRI</name>
<keyword evidence="2" id="KW-0808">Transferase</keyword>
<sequence>MLSVHAVALHLESLNLSSKKDAVVLLFKHGTNFPDVHEPRFTVDLQEKLPGLLKVIKVCHAKSSLEAVLLFRTMNIAAKAVVNFWELRLKGLHALTPQIVEDDSDCGAFADYIDKELKNIFLHRLDELENGEPVQKCRADIDKCREELFSVQKKLKRNNPISVFEQLTVELRNSQQQVRVLGEQLEEYLNALNSLRVAIYSRSSEKRELDASSDCRSERLLLSLGDEWSWHHLHYIIERETWRFKERLPLYGKRSGILRNIKANQVLVLSGETGSGKSTQLVQYIVDAGFIEDGSSVVCTQPRKVAAMTLFERVTKESRGCSTHDPLVGSLMCASERTDRFPKIMFMTDHALLQLCLVDELLNWFQCVIVDEAHERTLNTDLLLAMLKRCLDKRSDFKVIIMSATADGELLASYFGACAMYHVAGRNFPVEVIYETEEEDGQITDGNYHYWGHGRHVSKAVQKVKSIISESEKGDVLAFLTSQAEIEWACSQEYGPNILILPLHGRLQASEQQLVFKAAHDGMRKVVFATNIAETSLTIPGIKFVVDCGLVKESCVDPNNGMTILKICQIDKGAAMQRTGRAGRTEAGICYRLYKRDTFEAMLPHRIPEILRVHLGIAVLKLTALGVQKIETFDFIDSPSQQAICLAVENLTQLGAIRMKEDKLCLTPLGRKIAKLGVDPCLGYIVLKSLSEGLGKEGAVIAGLLSCSSFIFFRAGSEEEKLRSDCLKMRFCQPDGDIFTLLSVYQEWSSIPLSMRNKWCLQNSINVKSMRRCHDFIKDLKCSLRTELNTELPSQWTWYAGGTSCHLSVMLRKILLSSMPNNVAVFSGHDSTGYDVVITGKQAYLHPSSSCLVFGQYPTWIVFANLLCTSRAFLTLSIAVEPEWLSEINGALYDVAFLEARRMHKVIISDISRPLLMRICGKFNKSLKLLTEKIIHGSNQRCCLEADHEKRTISIYATLDLLGRARQLVDGAIEQERKWLNSFCVEKPIFQAFPGRSSPVILFGAGAVIKEVLMPGEFVRVEISNVDTFVEDQEVLNLFDMCSEGVAGFYRNNSPENNGKWGTITFNSQRGAAEAVSMLQDCKIGTFNVKVKPFVIFNPHDGCRNFFPVLRATLSWPRRQSSGHAVIRCKTEWERHLIIFRCSGLQVGGSRIQCRPDCKDGRRGVFVYGLRTGISEKELSKALEQTSGCVLEDVHVLRHPARGQPDLEACREALEQEIQQFVPLTRFKATVMCKDSDYFTKAAVSFDEREHESAARAIAHLQGRSLSVCQPWQIITCQNTFFSSMKCSEAIYSVLKQEISDLVASLKEQNEGLEVDVIINDGKGGCHVKISAGSLRTVAACKSALERLLEGSIFGEGLDEDDIQLMFTKEWHQIKRHVEIQTKTFVVFDKRNQTIKIFGSADCKNRARSCLLKNLLQLKEKRKCHDIELRGGGWPYGLMREVVKRFGVDLAGLKVLVTGRNVILDQRRHILQVHGSMEDMMKVKAKIEELAVSLKGAQDTVTEAVNALDCSICLCEVEEKYNLAGCGHGFCRVCIKEQIMSAIRHREGFPLTCAYPMCSQKLLLVDFEALLTTDQQEDLQRASLCAFVASSNGKYKFCVTPDCPSVYRVTEESKLFNCAACAIRLCTRCNSEYHPGLSCTEYAAFKLDPDLSLKSWCHGKQHVKCCPSCGSTIEKVEGCNHVLCNCKAHLCWLCLCSFKSGDDCYAHLQNVHGSIGGFLE</sequence>
<evidence type="ECO:0000256" key="7">
    <source>
        <dbReference type="ARBA" id="ARBA00022786"/>
    </source>
</evidence>
<feature type="domain" description="Helicase ATP-binding" evidence="14">
    <location>
        <begin position="258"/>
        <end position="424"/>
    </location>
</feature>
<evidence type="ECO:0000256" key="9">
    <source>
        <dbReference type="ARBA" id="ARBA00022833"/>
    </source>
</evidence>
<protein>
    <recommendedName>
        <fullName evidence="19">RNA helicase</fullName>
    </recommendedName>
</protein>
<dbReference type="Pfam" id="PF24638">
    <property type="entry name" value="KH_DEAH11_1st"/>
    <property type="match status" value="1"/>
</dbReference>
<dbReference type="InterPro" id="IPR007502">
    <property type="entry name" value="Helicase-assoc_dom"/>
</dbReference>
<keyword evidence="1" id="KW-0150">Chloroplast</keyword>
<dbReference type="Gene3D" id="1.20.120.1750">
    <property type="match status" value="1"/>
</dbReference>
<evidence type="ECO:0000256" key="3">
    <source>
        <dbReference type="ARBA" id="ARBA00022723"/>
    </source>
</evidence>
<keyword evidence="6 11" id="KW-0863">Zinc-finger</keyword>
<dbReference type="InterPro" id="IPR014001">
    <property type="entry name" value="Helicase_ATP-bd"/>
</dbReference>
<reference evidence="17" key="1">
    <citation type="submission" date="2021-08" db="EMBL/GenBank/DDBJ databases">
        <title>WGS assembly of Ceratopteris richardii.</title>
        <authorList>
            <person name="Marchant D.B."/>
            <person name="Chen G."/>
            <person name="Jenkins J."/>
            <person name="Shu S."/>
            <person name="Leebens-Mack J."/>
            <person name="Grimwood J."/>
            <person name="Schmutz J."/>
            <person name="Soltis P."/>
            <person name="Soltis D."/>
            <person name="Chen Z.-H."/>
        </authorList>
    </citation>
    <scope>NUCLEOTIDE SEQUENCE</scope>
    <source>
        <strain evidence="17">Whitten #5841</strain>
        <tissue evidence="17">Leaf</tissue>
    </source>
</reference>
<evidence type="ECO:0000256" key="1">
    <source>
        <dbReference type="ARBA" id="ARBA00022528"/>
    </source>
</evidence>
<dbReference type="Pfam" id="PF24471">
    <property type="entry name" value="KH_DEAH11"/>
    <property type="match status" value="1"/>
</dbReference>
<dbReference type="PROSITE" id="PS51192">
    <property type="entry name" value="HELICASE_ATP_BIND_1"/>
    <property type="match status" value="1"/>
</dbReference>
<dbReference type="PROSITE" id="PS51873">
    <property type="entry name" value="TRIAD"/>
    <property type="match status" value="1"/>
</dbReference>
<dbReference type="Pfam" id="PF24475">
    <property type="entry name" value="RBD_DEAH11"/>
    <property type="match status" value="1"/>
</dbReference>
<dbReference type="InterPro" id="IPR013083">
    <property type="entry name" value="Znf_RING/FYVE/PHD"/>
</dbReference>
<accession>A0A8T2QPE6</accession>
<dbReference type="InterPro" id="IPR056248">
    <property type="entry name" value="RBD_DEAH11/12"/>
</dbReference>
<keyword evidence="1" id="KW-0934">Plastid</keyword>
<keyword evidence="10" id="KW-0067">ATP-binding</keyword>
<dbReference type="InterPro" id="IPR001650">
    <property type="entry name" value="Helicase_C-like"/>
</dbReference>
<evidence type="ECO:0000313" key="17">
    <source>
        <dbReference type="EMBL" id="KAH7285181.1"/>
    </source>
</evidence>
<feature type="domain" description="Helicase C-terminal" evidence="15">
    <location>
        <begin position="463"/>
        <end position="626"/>
    </location>
</feature>
<dbReference type="Gene3D" id="3.40.50.300">
    <property type="entry name" value="P-loop containing nucleotide triphosphate hydrolases"/>
    <property type="match status" value="2"/>
</dbReference>
<dbReference type="InterPro" id="IPR044066">
    <property type="entry name" value="TRIAD_supradom"/>
</dbReference>
<evidence type="ECO:0008006" key="19">
    <source>
        <dbReference type="Google" id="ProtNLM"/>
    </source>
</evidence>
<dbReference type="InterPro" id="IPR056247">
    <property type="entry name" value="KH_DEAH11/12_2nd"/>
</dbReference>
<dbReference type="Proteomes" id="UP000825935">
    <property type="component" value="Chromosome 33"/>
</dbReference>
<keyword evidence="8" id="KW-0378">Hydrolase</keyword>
<gene>
    <name evidence="17" type="ORF">KP509_33G016900</name>
</gene>
<keyword evidence="18" id="KW-1185">Reference proteome</keyword>
<dbReference type="EMBL" id="CM035438">
    <property type="protein sequence ID" value="KAH7285181.1"/>
    <property type="molecule type" value="Genomic_DNA"/>
</dbReference>
<dbReference type="Pfam" id="PF01485">
    <property type="entry name" value="IBR"/>
    <property type="match status" value="1"/>
</dbReference>
<keyword evidence="5" id="KW-0547">Nucleotide-binding</keyword>
<dbReference type="PROSITE" id="PS50089">
    <property type="entry name" value="ZF_RING_2"/>
    <property type="match status" value="1"/>
</dbReference>
<feature type="coiled-coil region" evidence="12">
    <location>
        <begin position="164"/>
        <end position="191"/>
    </location>
</feature>
<evidence type="ECO:0000259" key="13">
    <source>
        <dbReference type="PROSITE" id="PS50089"/>
    </source>
</evidence>
<dbReference type="GO" id="GO:0004386">
    <property type="term" value="F:helicase activity"/>
    <property type="evidence" value="ECO:0007669"/>
    <property type="project" value="UniProtKB-KW"/>
</dbReference>
<dbReference type="SMART" id="SM00647">
    <property type="entry name" value="IBR"/>
    <property type="match status" value="2"/>
</dbReference>
<dbReference type="InterPro" id="IPR027417">
    <property type="entry name" value="P-loop_NTPase"/>
</dbReference>
<proteinExistence type="predicted"/>
<dbReference type="GO" id="GO:0016740">
    <property type="term" value="F:transferase activity"/>
    <property type="evidence" value="ECO:0007669"/>
    <property type="project" value="UniProtKB-KW"/>
</dbReference>
<evidence type="ECO:0000256" key="10">
    <source>
        <dbReference type="ARBA" id="ARBA00022840"/>
    </source>
</evidence>
<evidence type="ECO:0000259" key="15">
    <source>
        <dbReference type="PROSITE" id="PS51194"/>
    </source>
</evidence>
<evidence type="ECO:0000256" key="11">
    <source>
        <dbReference type="PROSITE-ProRule" id="PRU00175"/>
    </source>
</evidence>
<dbReference type="Gene3D" id="1.20.120.1080">
    <property type="match status" value="1"/>
</dbReference>
<dbReference type="SMART" id="SM00487">
    <property type="entry name" value="DEXDc"/>
    <property type="match status" value="1"/>
</dbReference>
<evidence type="ECO:0000259" key="16">
    <source>
        <dbReference type="PROSITE" id="PS51873"/>
    </source>
</evidence>
<dbReference type="SMART" id="SM00490">
    <property type="entry name" value="HELICc"/>
    <property type="match status" value="1"/>
</dbReference>
<dbReference type="InterPro" id="IPR011545">
    <property type="entry name" value="DEAD/DEAH_box_helicase_dom"/>
</dbReference>
<evidence type="ECO:0000256" key="4">
    <source>
        <dbReference type="ARBA" id="ARBA00022737"/>
    </source>
</evidence>
<dbReference type="InterPro" id="IPR002867">
    <property type="entry name" value="IBR_dom"/>
</dbReference>
<organism evidence="17 18">
    <name type="scientific">Ceratopteris richardii</name>
    <name type="common">Triangle waterfern</name>
    <dbReference type="NCBI Taxonomy" id="49495"/>
    <lineage>
        <taxon>Eukaryota</taxon>
        <taxon>Viridiplantae</taxon>
        <taxon>Streptophyta</taxon>
        <taxon>Embryophyta</taxon>
        <taxon>Tracheophyta</taxon>
        <taxon>Polypodiopsida</taxon>
        <taxon>Polypodiidae</taxon>
        <taxon>Polypodiales</taxon>
        <taxon>Pteridineae</taxon>
        <taxon>Pteridaceae</taxon>
        <taxon>Parkerioideae</taxon>
        <taxon>Ceratopteris</taxon>
    </lineage>
</organism>
<dbReference type="Pfam" id="PF00271">
    <property type="entry name" value="Helicase_C"/>
    <property type="match status" value="1"/>
</dbReference>
<evidence type="ECO:0000256" key="5">
    <source>
        <dbReference type="ARBA" id="ARBA00022741"/>
    </source>
</evidence>
<dbReference type="Pfam" id="PF04408">
    <property type="entry name" value="WHD_HA2"/>
    <property type="match status" value="1"/>
</dbReference>
<dbReference type="SUPFAM" id="SSF52540">
    <property type="entry name" value="P-loop containing nucleoside triphosphate hydrolases"/>
    <property type="match status" value="1"/>
</dbReference>
<dbReference type="InterPro" id="IPR056246">
    <property type="entry name" value="KH_DEAH11/12_1st"/>
</dbReference>
<dbReference type="InterPro" id="IPR056244">
    <property type="entry name" value="RRM_DEAH11/12"/>
</dbReference>
<dbReference type="OMA" id="VEICNKC"/>
<dbReference type="Pfam" id="PF07717">
    <property type="entry name" value="OB_NTP_bind"/>
    <property type="match status" value="1"/>
</dbReference>
<comment type="caution">
    <text evidence="17">The sequence shown here is derived from an EMBL/GenBank/DDBJ whole genome shotgun (WGS) entry which is preliminary data.</text>
</comment>
<keyword evidence="12" id="KW-0175">Coiled coil</keyword>
<dbReference type="GO" id="GO:0008270">
    <property type="term" value="F:zinc ion binding"/>
    <property type="evidence" value="ECO:0007669"/>
    <property type="project" value="UniProtKB-KW"/>
</dbReference>
<dbReference type="PANTHER" id="PTHR18934">
    <property type="entry name" value="ATP-DEPENDENT RNA HELICASE"/>
    <property type="match status" value="1"/>
</dbReference>
<evidence type="ECO:0000256" key="12">
    <source>
        <dbReference type="SAM" id="Coils"/>
    </source>
</evidence>
<dbReference type="GO" id="GO:0005524">
    <property type="term" value="F:ATP binding"/>
    <property type="evidence" value="ECO:0007669"/>
    <property type="project" value="UniProtKB-KW"/>
</dbReference>
<dbReference type="Pfam" id="PF00270">
    <property type="entry name" value="DEAD"/>
    <property type="match status" value="1"/>
</dbReference>
<dbReference type="InterPro" id="IPR048333">
    <property type="entry name" value="HA2_WH"/>
</dbReference>
<feature type="domain" description="RING-type" evidence="13">
    <location>
        <begin position="1510"/>
        <end position="1553"/>
    </location>
</feature>
<evidence type="ECO:0000256" key="6">
    <source>
        <dbReference type="ARBA" id="ARBA00022771"/>
    </source>
</evidence>
<dbReference type="Pfam" id="PF24641">
    <property type="entry name" value="KH_DEAH11_2nd"/>
    <property type="match status" value="1"/>
</dbReference>
<keyword evidence="9" id="KW-0862">Zinc</keyword>
<dbReference type="InterPro" id="IPR035979">
    <property type="entry name" value="RBD_domain_sf"/>
</dbReference>
<dbReference type="CDD" id="cd20335">
    <property type="entry name" value="BRcat_RBR"/>
    <property type="match status" value="1"/>
</dbReference>
<dbReference type="InterPro" id="IPR001841">
    <property type="entry name" value="Znf_RING"/>
</dbReference>
<dbReference type="InterPro" id="IPR011709">
    <property type="entry name" value="DEAD-box_helicase_OB_fold"/>
</dbReference>
<dbReference type="SUPFAM" id="SSF54928">
    <property type="entry name" value="RNA-binding domain, RBD"/>
    <property type="match status" value="1"/>
</dbReference>
<dbReference type="SMART" id="SM00847">
    <property type="entry name" value="HA2"/>
    <property type="match status" value="1"/>
</dbReference>
<feature type="domain" description="RING-type" evidence="16">
    <location>
        <begin position="1506"/>
        <end position="1715"/>
    </location>
</feature>
<dbReference type="OrthoDB" id="10009520at2759"/>
<evidence type="ECO:0000256" key="8">
    <source>
        <dbReference type="ARBA" id="ARBA00022806"/>
    </source>
</evidence>
<evidence type="ECO:0000259" key="14">
    <source>
        <dbReference type="PROSITE" id="PS51192"/>
    </source>
</evidence>
<dbReference type="CDD" id="cd17917">
    <property type="entry name" value="DEXHc_RHA-like"/>
    <property type="match status" value="1"/>
</dbReference>
<keyword evidence="3" id="KW-0479">Metal-binding</keyword>